<dbReference type="EMBL" id="QFQS01000001">
    <property type="protein sequence ID" value="PZQ99221.1"/>
    <property type="molecule type" value="Genomic_DNA"/>
</dbReference>
<name>A0A2W5S840_CERSP</name>
<accession>A0A2W5S840</accession>
<organism evidence="1 2">
    <name type="scientific">Cereibacter sphaeroides</name>
    <name type="common">Rhodobacter sphaeroides</name>
    <dbReference type="NCBI Taxonomy" id="1063"/>
    <lineage>
        <taxon>Bacteria</taxon>
        <taxon>Pseudomonadati</taxon>
        <taxon>Pseudomonadota</taxon>
        <taxon>Alphaproteobacteria</taxon>
        <taxon>Rhodobacterales</taxon>
        <taxon>Paracoccaceae</taxon>
        <taxon>Cereibacter</taxon>
    </lineage>
</organism>
<comment type="caution">
    <text evidence="1">The sequence shown here is derived from an EMBL/GenBank/DDBJ whole genome shotgun (WGS) entry which is preliminary data.</text>
</comment>
<dbReference type="AlphaFoldDB" id="A0A2W5S840"/>
<evidence type="ECO:0000313" key="1">
    <source>
        <dbReference type="EMBL" id="PZQ99221.1"/>
    </source>
</evidence>
<reference evidence="1 2" key="1">
    <citation type="submission" date="2017-08" db="EMBL/GenBank/DDBJ databases">
        <title>Infants hospitalized years apart are colonized by the same room-sourced microbial strains.</title>
        <authorList>
            <person name="Brooks B."/>
            <person name="Olm M.R."/>
            <person name="Firek B.A."/>
            <person name="Baker R."/>
            <person name="Thomas B.C."/>
            <person name="Morowitz M.J."/>
            <person name="Banfield J.F."/>
        </authorList>
    </citation>
    <scope>NUCLEOTIDE SEQUENCE [LARGE SCALE GENOMIC DNA]</scope>
    <source>
        <strain evidence="1">S2_003_000_R2_11</strain>
    </source>
</reference>
<gene>
    <name evidence="1" type="ORF">DI533_00495</name>
</gene>
<proteinExistence type="predicted"/>
<dbReference type="Proteomes" id="UP000248975">
    <property type="component" value="Unassembled WGS sequence"/>
</dbReference>
<protein>
    <submittedName>
        <fullName evidence="1">Uncharacterized protein</fullName>
    </submittedName>
</protein>
<evidence type="ECO:0000313" key="2">
    <source>
        <dbReference type="Proteomes" id="UP000248975"/>
    </source>
</evidence>
<sequence>MTILKLHNTTTDVKSIVQDAIVPDFDVRGYASPGQAVVPYVGTRSGALNFVLTPAPSPLPGAFQAGGISVTDNPSPAGNSFAFQIFIAPAAGASPLQKVKYQLNLGSGYGSVQEMNWNGTGVFARTAPGSAPITITGCRAWVSNAQGDGPIYNVPLVGGSLTLSVLSVTSEAHLRNAEVYDHRQGLFDQHLIADMVEAFGENNYTGFTPAETVTFTQYTITHPNDLPAIWGAMNRDAKVSIKCDWDGYLSYTGTSNVFNGNALANGATDSGKVRAGHSIHMYAAPGKSPGINSTNWTGVQKMFCENIMFGNLNLNRSGCPVMAAFKGCTIGKSNGNTITADGGRVLHFDNCIFAWGKGLSSPPHYARYWNCVFINGYDAVDTFQNYYLTSSIAANWISRLWVFNCIFYDYQQNSGTSGVHFDFIQFGTGADVHKGYRCLFEFNFVYVDTPPTRPGCQGVFSGDVQAYQENGSCFHNNIMIFPGFKGVELKDSPDMGRTSVCGNFVMRSPRGIASADTGGGPVKIYAQDTAVTGTPGRKINIDNISTGTGGAGNCRDILIRNNQRCSIGAGSIGEAHWGFNIVKGNGGAYTLNAQGRPVYESMPRGLSPADARQWLSDFYEPIAGYRVDHYGVTHYSTWPSDPTQPLAAPAVPSLRRAPVTVLPANADSDASTDLGSWYNSDLIIRSWEICGDNAGAPDGIAEVYAQTPSVYLHPDLTGMWYRLKITNTNLTGTATHTSAWVKILPPLNLGTLFVEDFQRGGTPLTVGSGNFNTLVGAAGSAGAPLYDRTGSQISGSVAADVTSPTGRIVTFTSSGTSRAFYRQDVKAAMALGWTELEIILLHKTTTSARNECGIGYDHANGVTTQAATLMTGLSVTRDLNADTGRPRLPIIGKHYNGGGLIGPDNLPDNTVFYYKCRIVKNPDGTVTIKGKVWNPATEIEPVWTTKAAVIKDLSAMDACGFLSRGGSMAVQYMSIRVIP</sequence>